<keyword evidence="1" id="KW-1133">Transmembrane helix</keyword>
<dbReference type="Proteomes" id="UP000887226">
    <property type="component" value="Unassembled WGS sequence"/>
</dbReference>
<feature type="transmembrane region" description="Helical" evidence="1">
    <location>
        <begin position="6"/>
        <end position="22"/>
    </location>
</feature>
<keyword evidence="3" id="KW-1185">Reference proteome</keyword>
<comment type="caution">
    <text evidence="2">The sequence shown here is derived from an EMBL/GenBank/DDBJ whole genome shotgun (WGS) entry which is preliminary data.</text>
</comment>
<dbReference type="EMBL" id="MU253988">
    <property type="protein sequence ID" value="KAG9243309.1"/>
    <property type="molecule type" value="Genomic_DNA"/>
</dbReference>
<protein>
    <submittedName>
        <fullName evidence="2">Uncharacterized protein</fullName>
    </submittedName>
</protein>
<name>A0A9P7Z0S9_9HELO</name>
<evidence type="ECO:0000313" key="2">
    <source>
        <dbReference type="EMBL" id="KAG9243309.1"/>
    </source>
</evidence>
<keyword evidence="1" id="KW-0812">Transmembrane</keyword>
<organism evidence="2 3">
    <name type="scientific">Calycina marina</name>
    <dbReference type="NCBI Taxonomy" id="1763456"/>
    <lineage>
        <taxon>Eukaryota</taxon>
        <taxon>Fungi</taxon>
        <taxon>Dikarya</taxon>
        <taxon>Ascomycota</taxon>
        <taxon>Pezizomycotina</taxon>
        <taxon>Leotiomycetes</taxon>
        <taxon>Helotiales</taxon>
        <taxon>Pezizellaceae</taxon>
        <taxon>Calycina</taxon>
    </lineage>
</organism>
<dbReference type="AlphaFoldDB" id="A0A9P7Z0S9"/>
<reference evidence="2" key="1">
    <citation type="journal article" date="2021" name="IMA Fungus">
        <title>Genomic characterization of three marine fungi, including Emericellopsis atlantica sp. nov. with signatures of a generalist lifestyle and marine biomass degradation.</title>
        <authorList>
            <person name="Hagestad O.C."/>
            <person name="Hou L."/>
            <person name="Andersen J.H."/>
            <person name="Hansen E.H."/>
            <person name="Altermark B."/>
            <person name="Li C."/>
            <person name="Kuhnert E."/>
            <person name="Cox R.J."/>
            <person name="Crous P.W."/>
            <person name="Spatafora J.W."/>
            <person name="Lail K."/>
            <person name="Amirebrahimi M."/>
            <person name="Lipzen A."/>
            <person name="Pangilinan J."/>
            <person name="Andreopoulos W."/>
            <person name="Hayes R.D."/>
            <person name="Ng V."/>
            <person name="Grigoriev I.V."/>
            <person name="Jackson S.A."/>
            <person name="Sutton T.D.S."/>
            <person name="Dobson A.D.W."/>
            <person name="Rama T."/>
        </authorList>
    </citation>
    <scope>NUCLEOTIDE SEQUENCE</scope>
    <source>
        <strain evidence="2">TRa3180A</strain>
    </source>
</reference>
<proteinExistence type="predicted"/>
<evidence type="ECO:0000313" key="3">
    <source>
        <dbReference type="Proteomes" id="UP000887226"/>
    </source>
</evidence>
<keyword evidence="1" id="KW-0472">Membrane</keyword>
<sequence>MTVEITAFFLAKLSTAVLLLSLRETKLQSRILYAVIGLIELQWIYSHVVIFA</sequence>
<evidence type="ECO:0000256" key="1">
    <source>
        <dbReference type="SAM" id="Phobius"/>
    </source>
</evidence>
<gene>
    <name evidence="2" type="ORF">BJ878DRAFT_511433</name>
</gene>
<feature type="transmembrane region" description="Helical" evidence="1">
    <location>
        <begin position="31"/>
        <end position="51"/>
    </location>
</feature>
<accession>A0A9P7Z0S9</accession>